<feature type="region of interest" description="Disordered" evidence="2">
    <location>
        <begin position="1"/>
        <end position="35"/>
    </location>
</feature>
<proteinExistence type="predicted"/>
<dbReference type="eggNOG" id="COG4096">
    <property type="taxonomic scope" value="Bacteria"/>
</dbReference>
<evidence type="ECO:0000256" key="1">
    <source>
        <dbReference type="SAM" id="Coils"/>
    </source>
</evidence>
<gene>
    <name evidence="3" type="ordered locus">Hoch_2859</name>
</gene>
<keyword evidence="1" id="KW-0175">Coiled coil</keyword>
<reference evidence="3 4" key="1">
    <citation type="journal article" date="2010" name="Stand. Genomic Sci.">
        <title>Complete genome sequence of Haliangium ochraceum type strain (SMP-2).</title>
        <authorList>
            <consortium name="US DOE Joint Genome Institute (JGI-PGF)"/>
            <person name="Ivanova N."/>
            <person name="Daum C."/>
            <person name="Lang E."/>
            <person name="Abt B."/>
            <person name="Kopitz M."/>
            <person name="Saunders E."/>
            <person name="Lapidus A."/>
            <person name="Lucas S."/>
            <person name="Glavina Del Rio T."/>
            <person name="Nolan M."/>
            <person name="Tice H."/>
            <person name="Copeland A."/>
            <person name="Cheng J.F."/>
            <person name="Chen F."/>
            <person name="Bruce D."/>
            <person name="Goodwin L."/>
            <person name="Pitluck S."/>
            <person name="Mavromatis K."/>
            <person name="Pati A."/>
            <person name="Mikhailova N."/>
            <person name="Chen A."/>
            <person name="Palaniappan K."/>
            <person name="Land M."/>
            <person name="Hauser L."/>
            <person name="Chang Y.J."/>
            <person name="Jeffries C.D."/>
            <person name="Detter J.C."/>
            <person name="Brettin T."/>
            <person name="Rohde M."/>
            <person name="Goker M."/>
            <person name="Bristow J."/>
            <person name="Markowitz V."/>
            <person name="Eisen J.A."/>
            <person name="Hugenholtz P."/>
            <person name="Kyrpides N.C."/>
            <person name="Klenk H.P."/>
        </authorList>
    </citation>
    <scope>NUCLEOTIDE SEQUENCE [LARGE SCALE GENOMIC DNA]</scope>
    <source>
        <strain evidence="4">DSM 14365 / CIP 107738 / JCM 11303 / AJ 13395 / SMP-2</strain>
    </source>
</reference>
<dbReference type="HOGENOM" id="CLU_1037335_0_0_7"/>
<evidence type="ECO:0000313" key="4">
    <source>
        <dbReference type="Proteomes" id="UP000001880"/>
    </source>
</evidence>
<dbReference type="STRING" id="502025.Hoch_2859"/>
<protein>
    <submittedName>
        <fullName evidence="3">Uncharacterized protein</fullName>
    </submittedName>
</protein>
<evidence type="ECO:0000256" key="2">
    <source>
        <dbReference type="SAM" id="MobiDB-lite"/>
    </source>
</evidence>
<dbReference type="AlphaFoldDB" id="D0LPM0"/>
<dbReference type="KEGG" id="hoh:Hoch_2859"/>
<dbReference type="EMBL" id="CP001804">
    <property type="protein sequence ID" value="ACY15383.1"/>
    <property type="molecule type" value="Genomic_DNA"/>
</dbReference>
<dbReference type="Proteomes" id="UP000001880">
    <property type="component" value="Chromosome"/>
</dbReference>
<sequence>MQQLNCGPGYRHPSTAVQPSGAATHNILPYPPTSSRVRTALRPRNISQSADQYIRVKQLKAKDVVTGHYLRIEGNKAVNENKGDHREALQKLEMASELAFWCHRSFGHAPDFQPGPFAPPRPPEPPEHALAQELDALRAQFDQHRTEAERAQAQIDDLAEQHLSAEQRAIRERMAKDLESRLAVQEQTLAALQADAERQPAERQARIADARRAKRKIKLDDAATRALIDAQLRRPASARRARQVRARLGGSRRNRLGSGAPVVASCCP</sequence>
<evidence type="ECO:0000313" key="3">
    <source>
        <dbReference type="EMBL" id="ACY15383.1"/>
    </source>
</evidence>
<name>D0LPM0_HALO1</name>
<accession>D0LPM0</accession>
<organism evidence="3 4">
    <name type="scientific">Haliangium ochraceum (strain DSM 14365 / JCM 11303 / SMP-2)</name>
    <dbReference type="NCBI Taxonomy" id="502025"/>
    <lineage>
        <taxon>Bacteria</taxon>
        <taxon>Pseudomonadati</taxon>
        <taxon>Myxococcota</taxon>
        <taxon>Polyangia</taxon>
        <taxon>Haliangiales</taxon>
        <taxon>Kofleriaceae</taxon>
        <taxon>Haliangium</taxon>
    </lineage>
</organism>
<keyword evidence="4" id="KW-1185">Reference proteome</keyword>
<feature type="coiled-coil region" evidence="1">
    <location>
        <begin position="127"/>
        <end position="195"/>
    </location>
</feature>